<feature type="transmembrane region" description="Helical" evidence="1">
    <location>
        <begin position="12"/>
        <end position="33"/>
    </location>
</feature>
<gene>
    <name evidence="2" type="ORF">VW23_012640</name>
</gene>
<reference evidence="2 3" key="1">
    <citation type="journal article" date="2015" name="Genome Announc.">
        <title>Genome Assemblies of Three Soil-Associated Devosia species: D. insulae, D. limi, and D. soli.</title>
        <authorList>
            <person name="Hassan Y.I."/>
            <person name="Lepp D."/>
            <person name="Zhou T."/>
        </authorList>
    </citation>
    <scope>NUCLEOTIDE SEQUENCE [LARGE SCALE GENOMIC DNA]</scope>
    <source>
        <strain evidence="2 3">DS-56</strain>
    </source>
</reference>
<dbReference type="RefSeq" id="WP_069908623.1">
    <property type="nucleotide sequence ID" value="NZ_LAJE02000082.1"/>
</dbReference>
<comment type="caution">
    <text evidence="2">The sequence shown here is derived from an EMBL/GenBank/DDBJ whole genome shotgun (WGS) entry which is preliminary data.</text>
</comment>
<evidence type="ECO:0000313" key="2">
    <source>
        <dbReference type="EMBL" id="OEO32223.1"/>
    </source>
</evidence>
<keyword evidence="1" id="KW-0472">Membrane</keyword>
<accession>A0A1E5XUF6</accession>
<evidence type="ECO:0008006" key="4">
    <source>
        <dbReference type="Google" id="ProtNLM"/>
    </source>
</evidence>
<keyword evidence="1" id="KW-1133">Transmembrane helix</keyword>
<sequence length="158" mass="16889">MPGLGYLSTIGQALSLLLVGLLAGSMYGIWFGYDITRYSPASFVEVHQGAVRGLNTLLPLMGLAAIVVVVVLAVLTRQRPTVLMLYGATALGLVAAGLITRLLNQPINDAVMGWSANTLPADWETLRNSWWSWHAARLGATILALLLLIAAVFTDRSA</sequence>
<dbReference type="Proteomes" id="UP000095463">
    <property type="component" value="Unassembled WGS sequence"/>
</dbReference>
<dbReference type="AlphaFoldDB" id="A0A1E5XUF6"/>
<dbReference type="Pfam" id="PF08592">
    <property type="entry name" value="Anthrone_oxy"/>
    <property type="match status" value="1"/>
</dbReference>
<dbReference type="OrthoDB" id="8453357at2"/>
<name>A0A1E5XUF6_9HYPH</name>
<organism evidence="2 3">
    <name type="scientific">Devosia insulae DS-56</name>
    <dbReference type="NCBI Taxonomy" id="1116389"/>
    <lineage>
        <taxon>Bacteria</taxon>
        <taxon>Pseudomonadati</taxon>
        <taxon>Pseudomonadota</taxon>
        <taxon>Alphaproteobacteria</taxon>
        <taxon>Hyphomicrobiales</taxon>
        <taxon>Devosiaceae</taxon>
        <taxon>Devosia</taxon>
    </lineage>
</organism>
<feature type="transmembrane region" description="Helical" evidence="1">
    <location>
        <begin position="82"/>
        <end position="103"/>
    </location>
</feature>
<feature type="transmembrane region" description="Helical" evidence="1">
    <location>
        <begin position="130"/>
        <end position="153"/>
    </location>
</feature>
<proteinExistence type="predicted"/>
<evidence type="ECO:0000256" key="1">
    <source>
        <dbReference type="SAM" id="Phobius"/>
    </source>
</evidence>
<dbReference type="InterPro" id="IPR013901">
    <property type="entry name" value="Anthrone_oxy"/>
</dbReference>
<keyword evidence="3" id="KW-1185">Reference proteome</keyword>
<evidence type="ECO:0000313" key="3">
    <source>
        <dbReference type="Proteomes" id="UP000095463"/>
    </source>
</evidence>
<protein>
    <recommendedName>
        <fullName evidence="4">DUF1772 domain-containing protein</fullName>
    </recommendedName>
</protein>
<dbReference type="EMBL" id="LAJE02000082">
    <property type="protein sequence ID" value="OEO32223.1"/>
    <property type="molecule type" value="Genomic_DNA"/>
</dbReference>
<keyword evidence="1" id="KW-0812">Transmembrane</keyword>
<feature type="transmembrane region" description="Helical" evidence="1">
    <location>
        <begin position="53"/>
        <end position="75"/>
    </location>
</feature>